<comment type="caution">
    <text evidence="3">The sequence shown here is derived from an EMBL/GenBank/DDBJ whole genome shotgun (WGS) entry which is preliminary data.</text>
</comment>
<dbReference type="RefSeq" id="WP_205117057.1">
    <property type="nucleotide sequence ID" value="NZ_JAFBCM010000001.1"/>
</dbReference>
<feature type="chain" id="PRO_5046280124" evidence="1">
    <location>
        <begin position="35"/>
        <end position="192"/>
    </location>
</feature>
<dbReference type="Proteomes" id="UP001595699">
    <property type="component" value="Unassembled WGS sequence"/>
</dbReference>
<dbReference type="Pfam" id="PF08239">
    <property type="entry name" value="SH3_3"/>
    <property type="match status" value="2"/>
</dbReference>
<protein>
    <submittedName>
        <fullName evidence="3">SH3 domain-containing protein</fullName>
    </submittedName>
</protein>
<dbReference type="InterPro" id="IPR003646">
    <property type="entry name" value="SH3-like_bac-type"/>
</dbReference>
<evidence type="ECO:0000256" key="1">
    <source>
        <dbReference type="SAM" id="SignalP"/>
    </source>
</evidence>
<organism evidence="3 4">
    <name type="scientific">Tenggerimyces flavus</name>
    <dbReference type="NCBI Taxonomy" id="1708749"/>
    <lineage>
        <taxon>Bacteria</taxon>
        <taxon>Bacillati</taxon>
        <taxon>Actinomycetota</taxon>
        <taxon>Actinomycetes</taxon>
        <taxon>Propionibacteriales</taxon>
        <taxon>Nocardioidaceae</taxon>
        <taxon>Tenggerimyces</taxon>
    </lineage>
</organism>
<evidence type="ECO:0000259" key="2">
    <source>
        <dbReference type="SMART" id="SM00287"/>
    </source>
</evidence>
<keyword evidence="1" id="KW-0732">Signal</keyword>
<gene>
    <name evidence="3" type="ORF">ACFOUW_08155</name>
</gene>
<name>A0ABV7Y9S0_9ACTN</name>
<accession>A0ABV7Y9S0</accession>
<feature type="signal peptide" evidence="1">
    <location>
        <begin position="1"/>
        <end position="34"/>
    </location>
</feature>
<sequence>MRVSTRMRATAAAVATALAVPVISLVAIATPANAEVYKGVTTASLNVRSFPTPAARLTGTWKKDTKVTIACKIQGPDVDGNRFWYRIQTGKNTWRYAAARYIENVGKVPHYCTLGPADGQVTAKPSVKLRTAPSLEAKAAGSLKYGAKLNAICKVNGDEVDGNERWYQLYDGRWVTARYIKNLNGLVPEFCK</sequence>
<reference evidence="4" key="1">
    <citation type="journal article" date="2019" name="Int. J. Syst. Evol. Microbiol.">
        <title>The Global Catalogue of Microorganisms (GCM) 10K type strain sequencing project: providing services to taxonomists for standard genome sequencing and annotation.</title>
        <authorList>
            <consortium name="The Broad Institute Genomics Platform"/>
            <consortium name="The Broad Institute Genome Sequencing Center for Infectious Disease"/>
            <person name="Wu L."/>
            <person name="Ma J."/>
        </authorList>
    </citation>
    <scope>NUCLEOTIDE SEQUENCE [LARGE SCALE GENOMIC DNA]</scope>
    <source>
        <strain evidence="4">CGMCC 4.7241</strain>
    </source>
</reference>
<dbReference type="SMART" id="SM00287">
    <property type="entry name" value="SH3b"/>
    <property type="match status" value="2"/>
</dbReference>
<evidence type="ECO:0000313" key="3">
    <source>
        <dbReference type="EMBL" id="MFC3760809.1"/>
    </source>
</evidence>
<evidence type="ECO:0000313" key="4">
    <source>
        <dbReference type="Proteomes" id="UP001595699"/>
    </source>
</evidence>
<dbReference type="Gene3D" id="2.30.30.40">
    <property type="entry name" value="SH3 Domains"/>
    <property type="match status" value="2"/>
</dbReference>
<keyword evidence="4" id="KW-1185">Reference proteome</keyword>
<dbReference type="EMBL" id="JBHRZH010000006">
    <property type="protein sequence ID" value="MFC3760809.1"/>
    <property type="molecule type" value="Genomic_DNA"/>
</dbReference>
<feature type="domain" description="SH3b" evidence="2">
    <location>
        <begin position="116"/>
        <end position="184"/>
    </location>
</feature>
<feature type="domain" description="SH3b" evidence="2">
    <location>
        <begin position="34"/>
        <end position="106"/>
    </location>
</feature>
<proteinExistence type="predicted"/>